<dbReference type="InterPro" id="IPR047092">
    <property type="entry name" value="AFUB_07903/YDR124W-like_hel"/>
</dbReference>
<protein>
    <recommendedName>
        <fullName evidence="2">Subtelomeric hrmA-associated cluster protein AFUB-079030/YDR124W-like helical bundle domain-containing protein</fullName>
    </recommendedName>
</protein>
<dbReference type="GeneID" id="63715240"/>
<feature type="compositionally biased region" description="Basic and acidic residues" evidence="1">
    <location>
        <begin position="31"/>
        <end position="48"/>
    </location>
</feature>
<dbReference type="RefSeq" id="XP_040660807.1">
    <property type="nucleotide sequence ID" value="XM_040799924.1"/>
</dbReference>
<dbReference type="STRING" id="98403.A0A151GWG3"/>
<dbReference type="PANTHER" id="PTHR36102">
    <property type="entry name" value="CHROMOSOME 10, WHOLE GENOME SHOTGUN SEQUENCE"/>
    <property type="match status" value="1"/>
</dbReference>
<dbReference type="InterPro" id="IPR021264">
    <property type="entry name" value="AFUB_079030/YDR124W-like"/>
</dbReference>
<evidence type="ECO:0000256" key="1">
    <source>
        <dbReference type="SAM" id="MobiDB-lite"/>
    </source>
</evidence>
<feature type="compositionally biased region" description="Basic residues" evidence="1">
    <location>
        <begin position="191"/>
        <end position="200"/>
    </location>
</feature>
<feature type="compositionally biased region" description="Basic and acidic residues" evidence="1">
    <location>
        <begin position="420"/>
        <end position="434"/>
    </location>
</feature>
<evidence type="ECO:0000259" key="2">
    <source>
        <dbReference type="Pfam" id="PF11001"/>
    </source>
</evidence>
<proteinExistence type="predicted"/>
<feature type="domain" description="Subtelomeric hrmA-associated cluster protein AFUB-079030/YDR124W-like helical bundle" evidence="2">
    <location>
        <begin position="220"/>
        <end position="383"/>
    </location>
</feature>
<feature type="region of interest" description="Disordered" evidence="1">
    <location>
        <begin position="258"/>
        <end position="287"/>
    </location>
</feature>
<reference evidence="3 4" key="1">
    <citation type="journal article" date="2016" name="Sci. Rep.">
        <title>Insights into Adaptations to a Near-Obligate Nematode Endoparasitic Lifestyle from the Finished Genome of Drechmeria coniospora.</title>
        <authorList>
            <person name="Zhang L."/>
            <person name="Zhou Z."/>
            <person name="Guo Q."/>
            <person name="Fokkens L."/>
            <person name="Miskei M."/>
            <person name="Pocsi I."/>
            <person name="Zhang W."/>
            <person name="Chen M."/>
            <person name="Wang L."/>
            <person name="Sun Y."/>
            <person name="Donzelli B.G."/>
            <person name="Gibson D.M."/>
            <person name="Nelson D.R."/>
            <person name="Luo J.G."/>
            <person name="Rep M."/>
            <person name="Liu H."/>
            <person name="Yang S."/>
            <person name="Wang J."/>
            <person name="Krasnoff S.B."/>
            <person name="Xu Y."/>
            <person name="Molnar I."/>
            <person name="Lin M."/>
        </authorList>
    </citation>
    <scope>NUCLEOTIDE SEQUENCE [LARGE SCALE GENOMIC DNA]</scope>
    <source>
        <strain evidence="3 4">ARSEF 6962</strain>
    </source>
</reference>
<accession>A0A151GWG3</accession>
<sequence>MVRDWPRDSFSRHQSFPQQQCYTPAGRHPSFHHDRYGQDALPRHDSFPPDRYPVEGNEGGRFPDPYDLHRRAPPMADETRIREQQIDEALRSHCGIAAKQYFVAAVTEDGLPMTFFSPGQKLHDNAIRQFFDATKFQQVMRKIESGADPMLDDGFGFEDPVYTRSGSLGRVRAADRRRGTVFDDWGSPARQTRKRPRARHAANDEDDVPMTVASRRGIKVGDGDAVWAFYEQRFKNCQQTACKLIAKAWVKAVEPKKQSTHPYTGSDEKAPEWWPKPWGPTKDDKVRHKEPDHLYKRGKSSAARSAFVPCLLMPSPERVHLLAHILRLVVEPNGKQHPDIQKLGLNVKKLEETTNEALSAFFMDNESNAKKRPYLNEIFKMARQEERFKNEEIAQDDSTEVYVMAEDKMPESYASDNDDGSFHIKEEDDHDVQRTKPSAAHSMTQPSATAAVNGHGLHGGPPPFMGDLPVRGPPFHPPMIHTDLGPQQHSFVENGGIPVNDQGAVNSAGGSLTIDLVASPHDSSRRPSVFSEYASPGGGNLYSQQWQQGSTGSTASPMYAYAAQQTTPQQPAFVNQTVQMSAGQPFIGGSFDGSSRPEYAGNGNAMFRAADLQTTPVNQQPGYYVPGDGRGDLRVMSQVVDGVPRSSV</sequence>
<feature type="region of interest" description="Disordered" evidence="1">
    <location>
        <begin position="1"/>
        <end position="72"/>
    </location>
</feature>
<dbReference type="EMBL" id="LAYC01000001">
    <property type="protein sequence ID" value="KYK61455.1"/>
    <property type="molecule type" value="Genomic_DNA"/>
</dbReference>
<feature type="compositionally biased region" description="Polar residues" evidence="1">
    <location>
        <begin position="12"/>
        <end position="22"/>
    </location>
</feature>
<dbReference type="PANTHER" id="PTHR36102:SF1">
    <property type="entry name" value="YDR124W-LIKE HELICAL BUNDLE DOMAIN-CONTAINING PROTEIN"/>
    <property type="match status" value="1"/>
</dbReference>
<dbReference type="InParanoid" id="A0A151GWG3"/>
<name>A0A151GWG3_DRECN</name>
<comment type="caution">
    <text evidence="3">The sequence shown here is derived from an EMBL/GenBank/DDBJ whole genome shotgun (WGS) entry which is preliminary data.</text>
</comment>
<dbReference type="AlphaFoldDB" id="A0A151GWG3"/>
<evidence type="ECO:0000313" key="4">
    <source>
        <dbReference type="Proteomes" id="UP000076580"/>
    </source>
</evidence>
<evidence type="ECO:0000313" key="3">
    <source>
        <dbReference type="EMBL" id="KYK61455.1"/>
    </source>
</evidence>
<feature type="region of interest" description="Disordered" evidence="1">
    <location>
        <begin position="182"/>
        <end position="204"/>
    </location>
</feature>
<dbReference type="Proteomes" id="UP000076580">
    <property type="component" value="Chromosome 01"/>
</dbReference>
<keyword evidence="4" id="KW-1185">Reference proteome</keyword>
<gene>
    <name evidence="3" type="ORF">DCS_02597</name>
</gene>
<feature type="region of interest" description="Disordered" evidence="1">
    <location>
        <begin position="411"/>
        <end position="443"/>
    </location>
</feature>
<feature type="compositionally biased region" description="Basic and acidic residues" evidence="1">
    <location>
        <begin position="1"/>
        <end position="11"/>
    </location>
</feature>
<organism evidence="3 4">
    <name type="scientific">Drechmeria coniospora</name>
    <name type="common">Nematophagous fungus</name>
    <name type="synonym">Meria coniospora</name>
    <dbReference type="NCBI Taxonomy" id="98403"/>
    <lineage>
        <taxon>Eukaryota</taxon>
        <taxon>Fungi</taxon>
        <taxon>Dikarya</taxon>
        <taxon>Ascomycota</taxon>
        <taxon>Pezizomycotina</taxon>
        <taxon>Sordariomycetes</taxon>
        <taxon>Hypocreomycetidae</taxon>
        <taxon>Hypocreales</taxon>
        <taxon>Ophiocordycipitaceae</taxon>
        <taxon>Drechmeria</taxon>
    </lineage>
</organism>
<dbReference type="Pfam" id="PF11001">
    <property type="entry name" value="AFUB_07903_YDR124W_hel"/>
    <property type="match status" value="1"/>
</dbReference>